<keyword evidence="6" id="KW-0482">Metalloprotease</keyword>
<reference evidence="11" key="1">
    <citation type="submission" date="2025-08" db="UniProtKB">
        <authorList>
            <consortium name="Ensembl"/>
        </authorList>
    </citation>
    <scope>IDENTIFICATION</scope>
</reference>
<protein>
    <submittedName>
        <fullName evidence="11">Kell metallo-endopeptidase (Kell blood group)</fullName>
    </submittedName>
</protein>
<dbReference type="Ensembl" id="ENSOKIT00005047752.1">
    <property type="protein sequence ID" value="ENSOKIP00005045340.1"/>
    <property type="gene ID" value="ENSOKIG00005019073.1"/>
</dbReference>
<sequence length="646" mass="72933">PQLLPQPDTLPEPQPPPEEEVKPWVWKRHCVLLLFLLASSFCASIVGLAYYSQQHLPPESTPPASPPCTSPACQRATARLSISVDPFSQPCDYFLFPCGSEGASLSNRGRQRGKGMPLHPQGHKSRAAQAEKERERGRKERETGTDIIEKAPADRMPDRQTLGGWAVSGRWNQTDFNSTLSLLMRDYGTFPFFSVYVGKDPNDTQGDNTFHWTARLRSPKAIVYVYLYFPIQNASFLFCEQTLAPAIDWLGCLQTTFHPHPVSQSDHVLLNQYTFVWCLSIFLFSGPLHTFMVLSLLHTVIPALDSRFTQTERNFSLALGTTEEVTEYGLHFPDVPRWRQCVLQTEKGFDTVLKHILRETTAYTEVRGTVCVCVLCLCVSVCVFLCVCVILSIFSSSWSLTPFISGNELVFPIGMFVQPLFHPTYPRAINFGVLGSLMAKDILHLLLPNSKANSLNELLYDCNAVNEIMCRVCILHMFICVYACVCRFIHDPCVCRFIHDPCVCRFIHDPCVCRFIHDPCVCPDCSPCALVHSQSVSPRSIAECVRYQYLSMTEGPGREGAFSLSPAQQQEMWVQYSALQIALQVGFWDSKSILGYLGYFNFSTLVVLVGIRSILCFGWYQRHTMFWLISEAYYAVVDIRGILCFG</sequence>
<evidence type="ECO:0000256" key="1">
    <source>
        <dbReference type="ARBA" id="ARBA00001947"/>
    </source>
</evidence>
<gene>
    <name evidence="11" type="primary">kel</name>
</gene>
<evidence type="ECO:0000259" key="10">
    <source>
        <dbReference type="Pfam" id="PF05649"/>
    </source>
</evidence>
<dbReference type="GO" id="GO:0005886">
    <property type="term" value="C:plasma membrane"/>
    <property type="evidence" value="ECO:0007669"/>
    <property type="project" value="TreeGrafter"/>
</dbReference>
<feature type="transmembrane region" description="Helical" evidence="8">
    <location>
        <begin position="596"/>
        <end position="620"/>
    </location>
</feature>
<feature type="domain" description="Peptidase M13 C-terminal" evidence="9">
    <location>
        <begin position="406"/>
        <end position="446"/>
    </location>
</feature>
<evidence type="ECO:0000313" key="11">
    <source>
        <dbReference type="Ensembl" id="ENSOKIP00005045340.1"/>
    </source>
</evidence>
<keyword evidence="4" id="KW-0378">Hydrolase</keyword>
<evidence type="ECO:0000256" key="7">
    <source>
        <dbReference type="SAM" id="MobiDB-lite"/>
    </source>
</evidence>
<evidence type="ECO:0000256" key="4">
    <source>
        <dbReference type="ARBA" id="ARBA00022801"/>
    </source>
</evidence>
<feature type="transmembrane region" description="Helical" evidence="8">
    <location>
        <begin position="368"/>
        <end position="394"/>
    </location>
</feature>
<dbReference type="GeneTree" id="ENSGT00940000156745"/>
<evidence type="ECO:0000256" key="5">
    <source>
        <dbReference type="ARBA" id="ARBA00022833"/>
    </source>
</evidence>
<dbReference type="AlphaFoldDB" id="A0A8C7MCV7"/>
<keyword evidence="5" id="KW-0862">Zinc</keyword>
<organism evidence="11 12">
    <name type="scientific">Oncorhynchus kisutch</name>
    <name type="common">Coho salmon</name>
    <name type="synonym">Salmo kisutch</name>
    <dbReference type="NCBI Taxonomy" id="8019"/>
    <lineage>
        <taxon>Eukaryota</taxon>
        <taxon>Metazoa</taxon>
        <taxon>Chordata</taxon>
        <taxon>Craniata</taxon>
        <taxon>Vertebrata</taxon>
        <taxon>Euteleostomi</taxon>
        <taxon>Actinopterygii</taxon>
        <taxon>Neopterygii</taxon>
        <taxon>Teleostei</taxon>
        <taxon>Protacanthopterygii</taxon>
        <taxon>Salmoniformes</taxon>
        <taxon>Salmonidae</taxon>
        <taxon>Salmoninae</taxon>
        <taxon>Oncorhynchus</taxon>
    </lineage>
</organism>
<keyword evidence="12" id="KW-1185">Reference proteome</keyword>
<dbReference type="PANTHER" id="PTHR11733:SF128">
    <property type="entry name" value="KELL BLOOD GROUP GLYCOPROTEIN"/>
    <property type="match status" value="1"/>
</dbReference>
<feature type="region of interest" description="Disordered" evidence="7">
    <location>
        <begin position="105"/>
        <end position="143"/>
    </location>
</feature>
<feature type="compositionally biased region" description="Basic and acidic residues" evidence="7">
    <location>
        <begin position="129"/>
        <end position="143"/>
    </location>
</feature>
<evidence type="ECO:0000256" key="2">
    <source>
        <dbReference type="ARBA" id="ARBA00022670"/>
    </source>
</evidence>
<dbReference type="GO" id="GO:0016485">
    <property type="term" value="P:protein processing"/>
    <property type="evidence" value="ECO:0007669"/>
    <property type="project" value="TreeGrafter"/>
</dbReference>
<dbReference type="Proteomes" id="UP000694557">
    <property type="component" value="Unassembled WGS sequence"/>
</dbReference>
<keyword evidence="2" id="KW-0645">Protease</keyword>
<name>A0A8C7MCV7_ONCKI</name>
<feature type="transmembrane region" description="Helical" evidence="8">
    <location>
        <begin position="31"/>
        <end position="51"/>
    </location>
</feature>
<dbReference type="InterPro" id="IPR042089">
    <property type="entry name" value="Peptidase_M13_dom_2"/>
</dbReference>
<dbReference type="Gene3D" id="1.10.1380.10">
    <property type="entry name" value="Neutral endopeptidase , domain2"/>
    <property type="match status" value="2"/>
</dbReference>
<dbReference type="InterPro" id="IPR000718">
    <property type="entry name" value="Peptidase_M13"/>
</dbReference>
<dbReference type="InterPro" id="IPR018497">
    <property type="entry name" value="Peptidase_M13_C"/>
</dbReference>
<proteinExistence type="predicted"/>
<evidence type="ECO:0000256" key="8">
    <source>
        <dbReference type="SAM" id="Phobius"/>
    </source>
</evidence>
<feature type="domain" description="Peptidase M13 N-terminal" evidence="10">
    <location>
        <begin position="241"/>
        <end position="356"/>
    </location>
</feature>
<dbReference type="Gene3D" id="3.40.390.10">
    <property type="entry name" value="Collagenase (Catalytic Domain)"/>
    <property type="match status" value="1"/>
</dbReference>
<dbReference type="Pfam" id="PF05649">
    <property type="entry name" value="Peptidase_M13_N"/>
    <property type="match status" value="1"/>
</dbReference>
<keyword evidence="8" id="KW-0812">Transmembrane</keyword>
<dbReference type="GO" id="GO:0004222">
    <property type="term" value="F:metalloendopeptidase activity"/>
    <property type="evidence" value="ECO:0007669"/>
    <property type="project" value="InterPro"/>
</dbReference>
<dbReference type="InterPro" id="IPR008753">
    <property type="entry name" value="Peptidase_M13_N"/>
</dbReference>
<keyword evidence="8" id="KW-0472">Membrane</keyword>
<keyword evidence="3" id="KW-0479">Metal-binding</keyword>
<dbReference type="InterPro" id="IPR024079">
    <property type="entry name" value="MetalloPept_cat_dom_sf"/>
</dbReference>
<comment type="cofactor">
    <cofactor evidence="1">
        <name>Zn(2+)</name>
        <dbReference type="ChEBI" id="CHEBI:29105"/>
    </cofactor>
</comment>
<evidence type="ECO:0000313" key="12">
    <source>
        <dbReference type="Proteomes" id="UP000694557"/>
    </source>
</evidence>
<reference evidence="11" key="2">
    <citation type="submission" date="2025-09" db="UniProtKB">
        <authorList>
            <consortium name="Ensembl"/>
        </authorList>
    </citation>
    <scope>IDENTIFICATION</scope>
</reference>
<evidence type="ECO:0000259" key="9">
    <source>
        <dbReference type="Pfam" id="PF01431"/>
    </source>
</evidence>
<keyword evidence="8" id="KW-1133">Transmembrane helix</keyword>
<evidence type="ECO:0000256" key="6">
    <source>
        <dbReference type="ARBA" id="ARBA00023049"/>
    </source>
</evidence>
<dbReference type="Pfam" id="PF01431">
    <property type="entry name" value="Peptidase_M13"/>
    <property type="match status" value="1"/>
</dbReference>
<accession>A0A8C7MCV7</accession>
<feature type="transmembrane region" description="Helical" evidence="8">
    <location>
        <begin position="274"/>
        <end position="297"/>
    </location>
</feature>
<dbReference type="PROSITE" id="PS51885">
    <property type="entry name" value="NEPRILYSIN"/>
    <property type="match status" value="1"/>
</dbReference>
<evidence type="ECO:0000256" key="3">
    <source>
        <dbReference type="ARBA" id="ARBA00022723"/>
    </source>
</evidence>
<dbReference type="PANTHER" id="PTHR11733">
    <property type="entry name" value="ZINC METALLOPROTEASE FAMILY M13 NEPRILYSIN-RELATED"/>
    <property type="match status" value="1"/>
</dbReference>
<dbReference type="SUPFAM" id="SSF55486">
    <property type="entry name" value="Metalloproteases ('zincins'), catalytic domain"/>
    <property type="match status" value="2"/>
</dbReference>